<keyword evidence="5" id="KW-0418">Kinase</keyword>
<sequence length="776" mass="85900">MEIEQAQAAAPIVRSRPAPAVSEMDELDSTPNRGLNLKALGRTIQRQILLIAGIATIVGLAAAFQARNIRPVYMGNFQLLVEPLTNADRATDPITVTRGSGDAIPNRDVFSLDYPTQIQILSSPGRLDKIVKEVQRTPAEGGQEKPPFADFTTLELQQGLTVERLQPENTSDPTRIIKVTYQDSNPALVQRVLQVTSKNYLDYSIQERKDRFSEGIRFIDEQLPEARERVNTIQDKIQDLRQRYDLLDPAAQGGQLSGTVNDINTQQLEADRTLQEQRALYENLRAQLQLSPEEAIAASALSEDPTYQTLQASLVDLETQIATESARFNEGSPVLQSLSQKRENTQELLTRRAQEVIGQSLPSGSARPQVQAYQNSVRIALIGQLVEAGNQIRVLETRSQKISQDRRGFDGRLQQFPVVARQYADLTRELEIATQTLTRLQTQRETLRVEAAQSRPPWELISEPVIPRDADGNPQPEPNKASNLMIAGVGLGLLLGTLLALLLERYRNVFYTVEDIQEEIKLPMLGVIPFSRGAKQSLEFPSAFGTSGEIEDSRLETASFRESFSDLYSSIRSAVPPIRSLMVCSAEPGDGKTTAALYLAQTAAGTGQRVLLVDTNLRLPQIHTRLDLRNSRGLSDLLTSSANPEELIQRSPLADNLFVLPAGSSTPGSARLLGSDQMKQIMEKFQNMFDLVIYDTPHLFGLTDASFITAQVDEVLMVIAAGKTNRTAVDRVLNKLMGLRVPSISIVVNYLRENNSPSSSNYSRYSQTQRDASLPN</sequence>
<evidence type="ECO:0000256" key="3">
    <source>
        <dbReference type="ARBA" id="ARBA00022679"/>
    </source>
</evidence>
<name>A0A951PB15_9CYAN</name>
<evidence type="ECO:0000256" key="9">
    <source>
        <dbReference type="SAM" id="Coils"/>
    </source>
</evidence>
<dbReference type="InterPro" id="IPR050445">
    <property type="entry name" value="Bact_polysacc_biosynth/exp"/>
</dbReference>
<dbReference type="NCBIfam" id="TIGR01007">
    <property type="entry name" value="eps_fam"/>
    <property type="match status" value="1"/>
</dbReference>
<dbReference type="SUPFAM" id="SSF52540">
    <property type="entry name" value="P-loop containing nucleoside triphosphate hydrolases"/>
    <property type="match status" value="1"/>
</dbReference>
<keyword evidence="11" id="KW-0472">Membrane</keyword>
<keyword evidence="7" id="KW-0829">Tyrosine-protein kinase</keyword>
<feature type="coiled-coil region" evidence="9">
    <location>
        <begin position="423"/>
        <end position="450"/>
    </location>
</feature>
<evidence type="ECO:0000256" key="8">
    <source>
        <dbReference type="ARBA" id="ARBA00051245"/>
    </source>
</evidence>
<dbReference type="InterPro" id="IPR005702">
    <property type="entry name" value="Wzc-like_C"/>
</dbReference>
<evidence type="ECO:0000313" key="13">
    <source>
        <dbReference type="EMBL" id="MBW4466133.1"/>
    </source>
</evidence>
<keyword evidence="4" id="KW-0547">Nucleotide-binding</keyword>
<evidence type="ECO:0000313" key="14">
    <source>
        <dbReference type="Proteomes" id="UP000707356"/>
    </source>
</evidence>
<feature type="region of interest" description="Disordered" evidence="10">
    <location>
        <begin position="756"/>
        <end position="776"/>
    </location>
</feature>
<evidence type="ECO:0000259" key="12">
    <source>
        <dbReference type="Pfam" id="PF13614"/>
    </source>
</evidence>
<keyword evidence="3 13" id="KW-0808">Transferase</keyword>
<feature type="compositionally biased region" description="Polar residues" evidence="10">
    <location>
        <begin position="767"/>
        <end position="776"/>
    </location>
</feature>
<dbReference type="CDD" id="cd05387">
    <property type="entry name" value="BY-kinase"/>
    <property type="match status" value="1"/>
</dbReference>
<dbReference type="GO" id="GO:0004715">
    <property type="term" value="F:non-membrane spanning protein tyrosine kinase activity"/>
    <property type="evidence" value="ECO:0007669"/>
    <property type="project" value="UniProtKB-EC"/>
</dbReference>
<proteinExistence type="inferred from homology"/>
<dbReference type="Gene3D" id="3.40.50.300">
    <property type="entry name" value="P-loop containing nucleotide triphosphate hydrolases"/>
    <property type="match status" value="1"/>
</dbReference>
<keyword evidence="11" id="KW-0812">Transmembrane</keyword>
<comment type="catalytic activity">
    <reaction evidence="8">
        <text>L-tyrosyl-[protein] + ATP = O-phospho-L-tyrosyl-[protein] + ADP + H(+)</text>
        <dbReference type="Rhea" id="RHEA:10596"/>
        <dbReference type="Rhea" id="RHEA-COMP:10136"/>
        <dbReference type="Rhea" id="RHEA-COMP:20101"/>
        <dbReference type="ChEBI" id="CHEBI:15378"/>
        <dbReference type="ChEBI" id="CHEBI:30616"/>
        <dbReference type="ChEBI" id="CHEBI:46858"/>
        <dbReference type="ChEBI" id="CHEBI:61978"/>
        <dbReference type="ChEBI" id="CHEBI:456216"/>
        <dbReference type="EC" id="2.7.10.2"/>
    </reaction>
</comment>
<evidence type="ECO:0000256" key="11">
    <source>
        <dbReference type="SAM" id="Phobius"/>
    </source>
</evidence>
<organism evidence="13 14">
    <name type="scientific">Pegethrix bostrychoides GSE-TBD4-15B</name>
    <dbReference type="NCBI Taxonomy" id="2839662"/>
    <lineage>
        <taxon>Bacteria</taxon>
        <taxon>Bacillati</taxon>
        <taxon>Cyanobacteriota</taxon>
        <taxon>Cyanophyceae</taxon>
        <taxon>Oculatellales</taxon>
        <taxon>Oculatellaceae</taxon>
        <taxon>Pegethrix</taxon>
    </lineage>
</organism>
<feature type="domain" description="AAA" evidence="12">
    <location>
        <begin position="589"/>
        <end position="734"/>
    </location>
</feature>
<evidence type="ECO:0000256" key="7">
    <source>
        <dbReference type="ARBA" id="ARBA00023137"/>
    </source>
</evidence>
<comment type="caution">
    <text evidence="13">The sequence shown here is derived from an EMBL/GenBank/DDBJ whole genome shotgun (WGS) entry which is preliminary data.</text>
</comment>
<dbReference type="GO" id="GO:0005524">
    <property type="term" value="F:ATP binding"/>
    <property type="evidence" value="ECO:0007669"/>
    <property type="project" value="UniProtKB-KW"/>
</dbReference>
<dbReference type="PANTHER" id="PTHR32309:SF13">
    <property type="entry name" value="FERRIC ENTEROBACTIN TRANSPORT PROTEIN FEPE"/>
    <property type="match status" value="1"/>
</dbReference>
<evidence type="ECO:0000256" key="10">
    <source>
        <dbReference type="SAM" id="MobiDB-lite"/>
    </source>
</evidence>
<reference evidence="13" key="1">
    <citation type="submission" date="2021-05" db="EMBL/GenBank/DDBJ databases">
        <authorList>
            <person name="Pietrasiak N."/>
            <person name="Ward R."/>
            <person name="Stajich J.E."/>
            <person name="Kurbessoian T."/>
        </authorList>
    </citation>
    <scope>NUCLEOTIDE SEQUENCE</scope>
    <source>
        <strain evidence="13">GSE-TBD4-15B</strain>
    </source>
</reference>
<accession>A0A951PB15</accession>
<dbReference type="AlphaFoldDB" id="A0A951PB15"/>
<comment type="similarity">
    <text evidence="1">Belongs to the CpsD/CapB family.</text>
</comment>
<dbReference type="PANTHER" id="PTHR32309">
    <property type="entry name" value="TYROSINE-PROTEIN KINASE"/>
    <property type="match status" value="1"/>
</dbReference>
<evidence type="ECO:0000256" key="4">
    <source>
        <dbReference type="ARBA" id="ARBA00022741"/>
    </source>
</evidence>
<dbReference type="Pfam" id="PF13614">
    <property type="entry name" value="AAA_31"/>
    <property type="match status" value="1"/>
</dbReference>
<feature type="transmembrane region" description="Helical" evidence="11">
    <location>
        <begin position="48"/>
        <end position="66"/>
    </location>
</feature>
<feature type="region of interest" description="Disordered" evidence="10">
    <location>
        <begin position="1"/>
        <end position="27"/>
    </location>
</feature>
<feature type="compositionally biased region" description="Low complexity" evidence="10">
    <location>
        <begin position="756"/>
        <end position="766"/>
    </location>
</feature>
<keyword evidence="11" id="KW-1133">Transmembrane helix</keyword>
<reference evidence="13" key="2">
    <citation type="journal article" date="2022" name="Microbiol. Resour. Announc.">
        <title>Metagenome Sequencing to Explore Phylogenomics of Terrestrial Cyanobacteria.</title>
        <authorList>
            <person name="Ward R.D."/>
            <person name="Stajich J.E."/>
            <person name="Johansen J.R."/>
            <person name="Huntemann M."/>
            <person name="Clum A."/>
            <person name="Foster B."/>
            <person name="Foster B."/>
            <person name="Roux S."/>
            <person name="Palaniappan K."/>
            <person name="Varghese N."/>
            <person name="Mukherjee S."/>
            <person name="Reddy T.B.K."/>
            <person name="Daum C."/>
            <person name="Copeland A."/>
            <person name="Chen I.A."/>
            <person name="Ivanova N.N."/>
            <person name="Kyrpides N.C."/>
            <person name="Shapiro N."/>
            <person name="Eloe-Fadrosh E.A."/>
            <person name="Pietrasiak N."/>
        </authorList>
    </citation>
    <scope>NUCLEOTIDE SEQUENCE</scope>
    <source>
        <strain evidence="13">GSE-TBD4-15B</strain>
    </source>
</reference>
<dbReference type="InterPro" id="IPR025669">
    <property type="entry name" value="AAA_dom"/>
</dbReference>
<dbReference type="Proteomes" id="UP000707356">
    <property type="component" value="Unassembled WGS sequence"/>
</dbReference>
<evidence type="ECO:0000256" key="1">
    <source>
        <dbReference type="ARBA" id="ARBA00007316"/>
    </source>
</evidence>
<dbReference type="GO" id="GO:0005886">
    <property type="term" value="C:plasma membrane"/>
    <property type="evidence" value="ECO:0007669"/>
    <property type="project" value="TreeGrafter"/>
</dbReference>
<evidence type="ECO:0000256" key="2">
    <source>
        <dbReference type="ARBA" id="ARBA00011903"/>
    </source>
</evidence>
<keyword evidence="9" id="KW-0175">Coiled coil</keyword>
<evidence type="ECO:0000256" key="5">
    <source>
        <dbReference type="ARBA" id="ARBA00022777"/>
    </source>
</evidence>
<dbReference type="EMBL" id="JAHHHV010000066">
    <property type="protein sequence ID" value="MBW4466133.1"/>
    <property type="molecule type" value="Genomic_DNA"/>
</dbReference>
<gene>
    <name evidence="13" type="ORF">KME07_11955</name>
</gene>
<dbReference type="EC" id="2.7.10.2" evidence="2"/>
<dbReference type="InterPro" id="IPR027417">
    <property type="entry name" value="P-loop_NTPase"/>
</dbReference>
<keyword evidence="6" id="KW-0067">ATP-binding</keyword>
<evidence type="ECO:0000256" key="6">
    <source>
        <dbReference type="ARBA" id="ARBA00022840"/>
    </source>
</evidence>
<protein>
    <recommendedName>
        <fullName evidence="2">non-specific protein-tyrosine kinase</fullName>
        <ecNumber evidence="2">2.7.10.2</ecNumber>
    </recommendedName>
</protein>